<dbReference type="AlphaFoldDB" id="A0AAD2ZSZ6"/>
<name>A0AAD2ZSZ6_PSEPU</name>
<gene>
    <name evidence="1" type="ORF">C206_19251</name>
</gene>
<evidence type="ECO:0000313" key="1">
    <source>
        <dbReference type="EMBL" id="ENY76066.1"/>
    </source>
</evidence>
<protein>
    <submittedName>
        <fullName evidence="1">Uncharacterized protein</fullName>
    </submittedName>
</protein>
<evidence type="ECO:0000313" key="2">
    <source>
        <dbReference type="Proteomes" id="UP000013237"/>
    </source>
</evidence>
<reference evidence="1 2" key="1">
    <citation type="submission" date="2013-02" db="EMBL/GenBank/DDBJ databases">
        <title>Insights into the proteome of triclosan-resistant Pseudomonas putida TRO1, isolated from activated sludge.</title>
        <authorList>
            <person name="Lolas I.B."/>
            <person name="Almeida B."/>
            <person name="Starnawski P.M."/>
            <person name="Soenderkaer M."/>
            <person name="Nielsen K.L."/>
            <person name="Nielsen J.L."/>
        </authorList>
    </citation>
    <scope>NUCLEOTIDE SEQUENCE [LARGE SCALE GENOMIC DNA]</scope>
    <source>
        <strain evidence="1 2">TRO1</strain>
    </source>
</reference>
<dbReference type="EMBL" id="APBQ01000117">
    <property type="protein sequence ID" value="ENY76066.1"/>
    <property type="molecule type" value="Genomic_DNA"/>
</dbReference>
<proteinExistence type="predicted"/>
<comment type="caution">
    <text evidence="1">The sequence shown here is derived from an EMBL/GenBank/DDBJ whole genome shotgun (WGS) entry which is preliminary data.</text>
</comment>
<dbReference type="RefSeq" id="WP_004576618.1">
    <property type="nucleotide sequence ID" value="NZ_APBQ01000117.1"/>
</dbReference>
<organism evidence="1 2">
    <name type="scientific">Pseudomonas putida TRO1</name>
    <dbReference type="NCBI Taxonomy" id="1227924"/>
    <lineage>
        <taxon>Bacteria</taxon>
        <taxon>Pseudomonadati</taxon>
        <taxon>Pseudomonadota</taxon>
        <taxon>Gammaproteobacteria</taxon>
        <taxon>Pseudomonadales</taxon>
        <taxon>Pseudomonadaceae</taxon>
        <taxon>Pseudomonas</taxon>
    </lineage>
</organism>
<accession>A0AAD2ZSZ6</accession>
<dbReference type="Proteomes" id="UP000013237">
    <property type="component" value="Unassembled WGS sequence"/>
</dbReference>
<sequence>MNKHELILPNEWLVHAVEINLLAYDSSREGHQDLLFLFATDKDGTAHEFTVTAPAMRYVAMEAYNALKTGSVDEVVLRITDIDNHLYALYI</sequence>